<dbReference type="CDD" id="cd00024">
    <property type="entry name" value="CD_CSD"/>
    <property type="match status" value="1"/>
</dbReference>
<organism evidence="3 4">
    <name type="scientific">Austropuccinia psidii MF-1</name>
    <dbReference type="NCBI Taxonomy" id="1389203"/>
    <lineage>
        <taxon>Eukaryota</taxon>
        <taxon>Fungi</taxon>
        <taxon>Dikarya</taxon>
        <taxon>Basidiomycota</taxon>
        <taxon>Pucciniomycotina</taxon>
        <taxon>Pucciniomycetes</taxon>
        <taxon>Pucciniales</taxon>
        <taxon>Sphaerophragmiaceae</taxon>
        <taxon>Austropuccinia</taxon>
    </lineage>
</organism>
<proteinExistence type="predicted"/>
<name>A0A9Q3Q7N5_9BASI</name>
<dbReference type="AlphaFoldDB" id="A0A9Q3Q7N5"/>
<accession>A0A9Q3Q7N5</accession>
<dbReference type="Proteomes" id="UP000765509">
    <property type="component" value="Unassembled WGS sequence"/>
</dbReference>
<dbReference type="PROSITE" id="PS50013">
    <property type="entry name" value="CHROMO_2"/>
    <property type="match status" value="1"/>
</dbReference>
<dbReference type="InterPro" id="IPR000953">
    <property type="entry name" value="Chromo/chromo_shadow_dom"/>
</dbReference>
<dbReference type="Gene3D" id="2.40.50.40">
    <property type="match status" value="1"/>
</dbReference>
<evidence type="ECO:0000259" key="2">
    <source>
        <dbReference type="PROSITE" id="PS50013"/>
    </source>
</evidence>
<dbReference type="GO" id="GO:0006338">
    <property type="term" value="P:chromatin remodeling"/>
    <property type="evidence" value="ECO:0007669"/>
    <property type="project" value="UniProtKB-ARBA"/>
</dbReference>
<dbReference type="PANTHER" id="PTHR46148">
    <property type="entry name" value="CHROMO DOMAIN-CONTAINING PROTEIN"/>
    <property type="match status" value="1"/>
</dbReference>
<evidence type="ECO:0000313" key="3">
    <source>
        <dbReference type="EMBL" id="MBW0588229.1"/>
    </source>
</evidence>
<dbReference type="InterPro" id="IPR056924">
    <property type="entry name" value="SH3_Tf2-1"/>
</dbReference>
<dbReference type="Pfam" id="PF24626">
    <property type="entry name" value="SH3_Tf2-1"/>
    <property type="match status" value="1"/>
</dbReference>
<reference evidence="3" key="1">
    <citation type="submission" date="2021-03" db="EMBL/GenBank/DDBJ databases">
        <title>Draft genome sequence of rust myrtle Austropuccinia psidii MF-1, a brazilian biotype.</title>
        <authorList>
            <person name="Quecine M.C."/>
            <person name="Pachon D.M.R."/>
            <person name="Bonatelli M.L."/>
            <person name="Correr F.H."/>
            <person name="Franceschini L.M."/>
            <person name="Leite T.F."/>
            <person name="Margarido G.R.A."/>
            <person name="Almeida C.A."/>
            <person name="Ferrarezi J.A."/>
            <person name="Labate C.A."/>
        </authorList>
    </citation>
    <scope>NUCLEOTIDE SEQUENCE</scope>
    <source>
        <strain evidence="3">MF-1</strain>
    </source>
</reference>
<evidence type="ECO:0000313" key="4">
    <source>
        <dbReference type="Proteomes" id="UP000765509"/>
    </source>
</evidence>
<dbReference type="SUPFAM" id="SSF54160">
    <property type="entry name" value="Chromo domain-like"/>
    <property type="match status" value="1"/>
</dbReference>
<dbReference type="PANTHER" id="PTHR46148:SF52">
    <property type="entry name" value="OS04G0603800 PROTEIN"/>
    <property type="match status" value="1"/>
</dbReference>
<evidence type="ECO:0000256" key="1">
    <source>
        <dbReference type="SAM" id="MobiDB-lite"/>
    </source>
</evidence>
<dbReference type="InterPro" id="IPR016197">
    <property type="entry name" value="Chromo-like_dom_sf"/>
</dbReference>
<dbReference type="EMBL" id="AVOT02129778">
    <property type="protein sequence ID" value="MBW0588229.1"/>
    <property type="molecule type" value="Genomic_DNA"/>
</dbReference>
<sequence>MDRQRGHPSFDSIHISQGSPAGKLSAKLQSVQKVVKEELKSEIRRFRRSAYRNRMIPPDFQAGNKACPASKNIKTTIPTKKLSERGLGPFKVLKKVGSHTYHLMLPLKWKSVHPVFHVSLLELVKQSSIPDPNQLPPPPILVEEQEEWEVAQVQDSKLKRCKLWYLLEWKGFNEVPKRTNWKLASNLTNSPDLVKYFHSIYPEKNGPSTSRVFLWFLLGIGVYEISEDLATSIPLNLDLSP</sequence>
<gene>
    <name evidence="3" type="ORF">O181_127944</name>
</gene>
<feature type="region of interest" description="Disordered" evidence="1">
    <location>
        <begin position="1"/>
        <end position="26"/>
    </location>
</feature>
<feature type="domain" description="Chromo" evidence="2">
    <location>
        <begin position="148"/>
        <end position="209"/>
    </location>
</feature>
<protein>
    <recommendedName>
        <fullName evidence="2">Chromo domain-containing protein</fullName>
    </recommendedName>
</protein>
<comment type="caution">
    <text evidence="3">The sequence shown here is derived from an EMBL/GenBank/DDBJ whole genome shotgun (WGS) entry which is preliminary data.</text>
</comment>
<keyword evidence="4" id="KW-1185">Reference proteome</keyword>